<evidence type="ECO:0000313" key="1">
    <source>
        <dbReference type="EMBL" id="KAH3704672.1"/>
    </source>
</evidence>
<name>A0A9D4BT84_DREPO</name>
<reference evidence="1" key="2">
    <citation type="submission" date="2020-11" db="EMBL/GenBank/DDBJ databases">
        <authorList>
            <person name="McCartney M.A."/>
            <person name="Auch B."/>
            <person name="Kono T."/>
            <person name="Mallez S."/>
            <person name="Becker A."/>
            <person name="Gohl D.M."/>
            <person name="Silverstein K.A.T."/>
            <person name="Koren S."/>
            <person name="Bechman K.B."/>
            <person name="Herman A."/>
            <person name="Abrahante J.E."/>
            <person name="Garbe J."/>
        </authorList>
    </citation>
    <scope>NUCLEOTIDE SEQUENCE</scope>
    <source>
        <strain evidence="1">Duluth1</strain>
        <tissue evidence="1">Whole animal</tissue>
    </source>
</reference>
<gene>
    <name evidence="1" type="ORF">DPMN_079731</name>
</gene>
<dbReference type="AlphaFoldDB" id="A0A9D4BT84"/>
<dbReference type="Proteomes" id="UP000828390">
    <property type="component" value="Unassembled WGS sequence"/>
</dbReference>
<organism evidence="1 2">
    <name type="scientific">Dreissena polymorpha</name>
    <name type="common">Zebra mussel</name>
    <name type="synonym">Mytilus polymorpha</name>
    <dbReference type="NCBI Taxonomy" id="45954"/>
    <lineage>
        <taxon>Eukaryota</taxon>
        <taxon>Metazoa</taxon>
        <taxon>Spiralia</taxon>
        <taxon>Lophotrochozoa</taxon>
        <taxon>Mollusca</taxon>
        <taxon>Bivalvia</taxon>
        <taxon>Autobranchia</taxon>
        <taxon>Heteroconchia</taxon>
        <taxon>Euheterodonta</taxon>
        <taxon>Imparidentia</taxon>
        <taxon>Neoheterodontei</taxon>
        <taxon>Myida</taxon>
        <taxon>Dreissenoidea</taxon>
        <taxon>Dreissenidae</taxon>
        <taxon>Dreissena</taxon>
    </lineage>
</organism>
<evidence type="ECO:0000313" key="2">
    <source>
        <dbReference type="Proteomes" id="UP000828390"/>
    </source>
</evidence>
<proteinExistence type="predicted"/>
<dbReference type="EMBL" id="JAIWYP010000015">
    <property type="protein sequence ID" value="KAH3704672.1"/>
    <property type="molecule type" value="Genomic_DNA"/>
</dbReference>
<comment type="caution">
    <text evidence="1">The sequence shown here is derived from an EMBL/GenBank/DDBJ whole genome shotgun (WGS) entry which is preliminary data.</text>
</comment>
<dbReference type="SUPFAM" id="SSF57903">
    <property type="entry name" value="FYVE/PHD zinc finger"/>
    <property type="match status" value="1"/>
</dbReference>
<sequence length="99" mass="11244">MEASVTRTTATQAPPKKMPLQLAKQIINMPGKKEREISFTKRTVCKYPVYSITFNSNKDKCSKKHWLQAERLGCEEEGCDFWVHAVCANVKLASRNSIP</sequence>
<protein>
    <submittedName>
        <fullName evidence="1">Uncharacterized protein</fullName>
    </submittedName>
</protein>
<reference evidence="1" key="1">
    <citation type="journal article" date="2019" name="bioRxiv">
        <title>The Genome of the Zebra Mussel, Dreissena polymorpha: A Resource for Invasive Species Research.</title>
        <authorList>
            <person name="McCartney M.A."/>
            <person name="Auch B."/>
            <person name="Kono T."/>
            <person name="Mallez S."/>
            <person name="Zhang Y."/>
            <person name="Obille A."/>
            <person name="Becker A."/>
            <person name="Abrahante J.E."/>
            <person name="Garbe J."/>
            <person name="Badalamenti J.P."/>
            <person name="Herman A."/>
            <person name="Mangelson H."/>
            <person name="Liachko I."/>
            <person name="Sullivan S."/>
            <person name="Sone E.D."/>
            <person name="Koren S."/>
            <person name="Silverstein K.A.T."/>
            <person name="Beckman K.B."/>
            <person name="Gohl D.M."/>
        </authorList>
    </citation>
    <scope>NUCLEOTIDE SEQUENCE</scope>
    <source>
        <strain evidence="1">Duluth1</strain>
        <tissue evidence="1">Whole animal</tissue>
    </source>
</reference>
<keyword evidence="2" id="KW-1185">Reference proteome</keyword>
<dbReference type="InterPro" id="IPR011011">
    <property type="entry name" value="Znf_FYVE_PHD"/>
</dbReference>
<accession>A0A9D4BT84</accession>